<gene>
    <name evidence="2" type="ORF">AMAG_14199</name>
</gene>
<dbReference type="AlphaFoldDB" id="A0A0L0T533"/>
<proteinExistence type="predicted"/>
<accession>A0A0L0T533</accession>
<keyword evidence="3" id="KW-1185">Reference proteome</keyword>
<feature type="region of interest" description="Disordered" evidence="1">
    <location>
        <begin position="97"/>
        <end position="122"/>
    </location>
</feature>
<reference evidence="2 3" key="1">
    <citation type="submission" date="2009-11" db="EMBL/GenBank/DDBJ databases">
        <title>Annotation of Allomyces macrogynus ATCC 38327.</title>
        <authorList>
            <consortium name="The Broad Institute Genome Sequencing Platform"/>
            <person name="Russ C."/>
            <person name="Cuomo C."/>
            <person name="Burger G."/>
            <person name="Gray M.W."/>
            <person name="Holland P.W.H."/>
            <person name="King N."/>
            <person name="Lang F.B.F."/>
            <person name="Roger A.J."/>
            <person name="Ruiz-Trillo I."/>
            <person name="Young S.K."/>
            <person name="Zeng Q."/>
            <person name="Gargeya S."/>
            <person name="Fitzgerald M."/>
            <person name="Haas B."/>
            <person name="Abouelleil A."/>
            <person name="Alvarado L."/>
            <person name="Arachchi H.M."/>
            <person name="Berlin A."/>
            <person name="Chapman S.B."/>
            <person name="Gearin G."/>
            <person name="Goldberg J."/>
            <person name="Griggs A."/>
            <person name="Gujja S."/>
            <person name="Hansen M."/>
            <person name="Heiman D."/>
            <person name="Howarth C."/>
            <person name="Larimer J."/>
            <person name="Lui A."/>
            <person name="MacDonald P.J.P."/>
            <person name="McCowen C."/>
            <person name="Montmayeur A."/>
            <person name="Murphy C."/>
            <person name="Neiman D."/>
            <person name="Pearson M."/>
            <person name="Priest M."/>
            <person name="Roberts A."/>
            <person name="Saif S."/>
            <person name="Shea T."/>
            <person name="Sisk P."/>
            <person name="Stolte C."/>
            <person name="Sykes S."/>
            <person name="Wortman J."/>
            <person name="Nusbaum C."/>
            <person name="Birren B."/>
        </authorList>
    </citation>
    <scope>NUCLEOTIDE SEQUENCE [LARGE SCALE GENOMIC DNA]</scope>
    <source>
        <strain evidence="2 3">ATCC 38327</strain>
    </source>
</reference>
<sequence length="269" mass="30048">MICLPTPFDTTPTTTMPLPLPLIPSVPHVAADIKPVLSHPALVSLPSPARYAPVDLATPSFRRVDSARLAATIRGLSCATDEPAVVRKRNPTVKFPRIPTLPESPRVGTRAREVGEKEADEDQEELTHLAKCRRSVINLKDAGNQAARRCRHRCGLTRTWPPSMRLLRPIAKRRGSRLPATWTRSCSPCRRTRKMPRRSKSTCILDASRIGRIRAARTKSIVVVFAVLFVGYLSNRRCCVYLSVGNGLLYATFELPGWVECCRSRWISF</sequence>
<evidence type="ECO:0000313" key="2">
    <source>
        <dbReference type="EMBL" id="KNE69644.1"/>
    </source>
</evidence>
<evidence type="ECO:0000256" key="1">
    <source>
        <dbReference type="SAM" id="MobiDB-lite"/>
    </source>
</evidence>
<dbReference type="Proteomes" id="UP000054350">
    <property type="component" value="Unassembled WGS sequence"/>
</dbReference>
<protein>
    <submittedName>
        <fullName evidence="2">Uncharacterized protein</fullName>
    </submittedName>
</protein>
<reference evidence="3" key="2">
    <citation type="submission" date="2009-11" db="EMBL/GenBank/DDBJ databases">
        <title>The Genome Sequence of Allomyces macrogynus strain ATCC 38327.</title>
        <authorList>
            <consortium name="The Broad Institute Genome Sequencing Platform"/>
            <person name="Russ C."/>
            <person name="Cuomo C."/>
            <person name="Shea T."/>
            <person name="Young S.K."/>
            <person name="Zeng Q."/>
            <person name="Koehrsen M."/>
            <person name="Haas B."/>
            <person name="Borodovsky M."/>
            <person name="Guigo R."/>
            <person name="Alvarado L."/>
            <person name="Berlin A."/>
            <person name="Borenstein D."/>
            <person name="Chen Z."/>
            <person name="Engels R."/>
            <person name="Freedman E."/>
            <person name="Gellesch M."/>
            <person name="Goldberg J."/>
            <person name="Griggs A."/>
            <person name="Gujja S."/>
            <person name="Heiman D."/>
            <person name="Hepburn T."/>
            <person name="Howarth C."/>
            <person name="Jen D."/>
            <person name="Larson L."/>
            <person name="Lewis B."/>
            <person name="Mehta T."/>
            <person name="Park D."/>
            <person name="Pearson M."/>
            <person name="Roberts A."/>
            <person name="Saif S."/>
            <person name="Shenoy N."/>
            <person name="Sisk P."/>
            <person name="Stolte C."/>
            <person name="Sykes S."/>
            <person name="Walk T."/>
            <person name="White J."/>
            <person name="Yandava C."/>
            <person name="Burger G."/>
            <person name="Gray M.W."/>
            <person name="Holland P.W.H."/>
            <person name="King N."/>
            <person name="Lang F.B.F."/>
            <person name="Roger A.J."/>
            <person name="Ruiz-Trillo I."/>
            <person name="Lander E."/>
            <person name="Nusbaum C."/>
        </authorList>
    </citation>
    <scope>NUCLEOTIDE SEQUENCE [LARGE SCALE GENOMIC DNA]</scope>
    <source>
        <strain evidence="3">ATCC 38327</strain>
    </source>
</reference>
<evidence type="ECO:0000313" key="3">
    <source>
        <dbReference type="Proteomes" id="UP000054350"/>
    </source>
</evidence>
<dbReference type="VEuPathDB" id="FungiDB:AMAG_14199"/>
<organism evidence="2 3">
    <name type="scientific">Allomyces macrogynus (strain ATCC 38327)</name>
    <name type="common">Allomyces javanicus var. macrogynus</name>
    <dbReference type="NCBI Taxonomy" id="578462"/>
    <lineage>
        <taxon>Eukaryota</taxon>
        <taxon>Fungi</taxon>
        <taxon>Fungi incertae sedis</taxon>
        <taxon>Blastocladiomycota</taxon>
        <taxon>Blastocladiomycetes</taxon>
        <taxon>Blastocladiales</taxon>
        <taxon>Blastocladiaceae</taxon>
        <taxon>Allomyces</taxon>
    </lineage>
</organism>
<name>A0A0L0T533_ALLM3</name>
<dbReference type="EMBL" id="GG745361">
    <property type="protein sequence ID" value="KNE69644.1"/>
    <property type="molecule type" value="Genomic_DNA"/>
</dbReference>